<evidence type="ECO:0000256" key="5">
    <source>
        <dbReference type="SAM" id="SignalP"/>
    </source>
</evidence>
<reference evidence="7 8" key="1">
    <citation type="journal article" date="2018" name="Front. Microbiol.">
        <title>Genome-Wide Analysis of Corynespora cassiicola Leaf Fall Disease Putative Effectors.</title>
        <authorList>
            <person name="Lopez D."/>
            <person name="Ribeiro S."/>
            <person name="Label P."/>
            <person name="Fumanal B."/>
            <person name="Venisse J.S."/>
            <person name="Kohler A."/>
            <person name="de Oliveira R.R."/>
            <person name="Labutti K."/>
            <person name="Lipzen A."/>
            <person name="Lail K."/>
            <person name="Bauer D."/>
            <person name="Ohm R.A."/>
            <person name="Barry K.W."/>
            <person name="Spatafora J."/>
            <person name="Grigoriev I.V."/>
            <person name="Martin F.M."/>
            <person name="Pujade-Renaud V."/>
        </authorList>
    </citation>
    <scope>NUCLEOTIDE SEQUENCE [LARGE SCALE GENOMIC DNA]</scope>
    <source>
        <strain evidence="7 8">Philippines</strain>
    </source>
</reference>
<feature type="chain" id="PRO_5015586262" evidence="5">
    <location>
        <begin position="18"/>
        <end position="530"/>
    </location>
</feature>
<sequence length="530" mass="58364">MYSILPFVFLASGLAHTEETVGHQDWQQQDAAAYDSLWTTQTNKTEEPRKCCKALENAGLAHRILYPGSEAYTARTTSYWSLAAQLEPTCIIQPLTAEEVSLTVVTLVTANKSSQCHFAVRSGGHTTWAGAAGIENGVTVDLGFMNSTAYYAENSTAAVQPGARWNSVYSTLDKFGVAVAGGRAGNVGVAGLILGGGNSFYAGRKGLVCDNVANFQVVLGSGEIVDANPTTNSDLFKALKGGSNNFGIVTRFDLIAFEATKIWGGLVVYPNDTTLAHLEAVKNFADRVEDDPYASVIGIWQYMSHNDATIIIEAYDYTREVERPKAYNEFLAIPGNFSDSMRFTNMTDLANELEQPSGYRDSFFTLTFKNDIRMYKKAIEIHNRYVDDIKAADPSGNWILQDTFQPFPPLFAKHSIEKGGNVLGLDRFDEPLVLWQTYLAWQSPSQDDIFHSFGESFIRELKEYAIGIGADNEYVYLDYAYKSQDSLASYGKANLEHMNTVAEKYDPDRVFQTQVPGGFKLSLAGDPIGP</sequence>
<proteinExistence type="inferred from homology"/>
<dbReference type="SUPFAM" id="SSF56176">
    <property type="entry name" value="FAD-binding/transporter-associated domain-like"/>
    <property type="match status" value="1"/>
</dbReference>
<comment type="similarity">
    <text evidence="1">Belongs to the oxygen-dependent FAD-linked oxidoreductase family.</text>
</comment>
<organism evidence="7 8">
    <name type="scientific">Corynespora cassiicola Philippines</name>
    <dbReference type="NCBI Taxonomy" id="1448308"/>
    <lineage>
        <taxon>Eukaryota</taxon>
        <taxon>Fungi</taxon>
        <taxon>Dikarya</taxon>
        <taxon>Ascomycota</taxon>
        <taxon>Pezizomycotina</taxon>
        <taxon>Dothideomycetes</taxon>
        <taxon>Pleosporomycetidae</taxon>
        <taxon>Pleosporales</taxon>
        <taxon>Corynesporascaceae</taxon>
        <taxon>Corynespora</taxon>
    </lineage>
</organism>
<dbReference type="GO" id="GO:0071949">
    <property type="term" value="F:FAD binding"/>
    <property type="evidence" value="ECO:0007669"/>
    <property type="project" value="InterPro"/>
</dbReference>
<evidence type="ECO:0000259" key="6">
    <source>
        <dbReference type="PROSITE" id="PS51387"/>
    </source>
</evidence>
<dbReference type="InterPro" id="IPR050416">
    <property type="entry name" value="FAD-linked_Oxidoreductase"/>
</dbReference>
<name>A0A2T2P6U4_CORCC</name>
<accession>A0A2T2P6U4</accession>
<keyword evidence="5" id="KW-0732">Signal</keyword>
<dbReference type="InterPro" id="IPR006094">
    <property type="entry name" value="Oxid_FAD_bind_N"/>
</dbReference>
<feature type="signal peptide" evidence="5">
    <location>
        <begin position="1"/>
        <end position="17"/>
    </location>
</feature>
<evidence type="ECO:0000256" key="2">
    <source>
        <dbReference type="ARBA" id="ARBA00022630"/>
    </source>
</evidence>
<protein>
    <submittedName>
        <fullName evidence="7">FAD-binding domain-containing protein</fullName>
    </submittedName>
</protein>
<keyword evidence="8" id="KW-1185">Reference proteome</keyword>
<keyword evidence="3" id="KW-0274">FAD</keyword>
<dbReference type="Pfam" id="PF01565">
    <property type="entry name" value="FAD_binding_4"/>
    <property type="match status" value="1"/>
</dbReference>
<evidence type="ECO:0000256" key="3">
    <source>
        <dbReference type="ARBA" id="ARBA00022827"/>
    </source>
</evidence>
<dbReference type="PANTHER" id="PTHR42973:SF53">
    <property type="entry name" value="FAD-BINDING PCMH-TYPE DOMAIN-CONTAINING PROTEIN-RELATED"/>
    <property type="match status" value="1"/>
</dbReference>
<dbReference type="PANTHER" id="PTHR42973">
    <property type="entry name" value="BINDING OXIDOREDUCTASE, PUTATIVE (AFU_ORTHOLOGUE AFUA_1G17690)-RELATED"/>
    <property type="match status" value="1"/>
</dbReference>
<dbReference type="Proteomes" id="UP000240883">
    <property type="component" value="Unassembled WGS sequence"/>
</dbReference>
<dbReference type="InterPro" id="IPR016169">
    <property type="entry name" value="FAD-bd_PCMH_sub2"/>
</dbReference>
<dbReference type="Gene3D" id="3.30.465.10">
    <property type="match status" value="1"/>
</dbReference>
<dbReference type="STRING" id="1448308.A0A2T2P6U4"/>
<dbReference type="PROSITE" id="PS51387">
    <property type="entry name" value="FAD_PCMH"/>
    <property type="match status" value="1"/>
</dbReference>
<evidence type="ECO:0000256" key="1">
    <source>
        <dbReference type="ARBA" id="ARBA00005466"/>
    </source>
</evidence>
<gene>
    <name evidence="7" type="ORF">BS50DRAFT_653738</name>
</gene>
<evidence type="ECO:0000256" key="4">
    <source>
        <dbReference type="ARBA" id="ARBA00023002"/>
    </source>
</evidence>
<keyword evidence="4" id="KW-0560">Oxidoreductase</keyword>
<evidence type="ECO:0000313" key="7">
    <source>
        <dbReference type="EMBL" id="PSN73256.1"/>
    </source>
</evidence>
<dbReference type="OrthoDB" id="2151789at2759"/>
<dbReference type="GO" id="GO:0016491">
    <property type="term" value="F:oxidoreductase activity"/>
    <property type="evidence" value="ECO:0007669"/>
    <property type="project" value="UniProtKB-KW"/>
</dbReference>
<evidence type="ECO:0000313" key="8">
    <source>
        <dbReference type="Proteomes" id="UP000240883"/>
    </source>
</evidence>
<keyword evidence="2" id="KW-0285">Flavoprotein</keyword>
<dbReference type="AlphaFoldDB" id="A0A2T2P6U4"/>
<dbReference type="EMBL" id="KZ678129">
    <property type="protein sequence ID" value="PSN73256.1"/>
    <property type="molecule type" value="Genomic_DNA"/>
</dbReference>
<dbReference type="InterPro" id="IPR036318">
    <property type="entry name" value="FAD-bd_PCMH-like_sf"/>
</dbReference>
<dbReference type="InterPro" id="IPR016166">
    <property type="entry name" value="FAD-bd_PCMH"/>
</dbReference>
<feature type="domain" description="FAD-binding PCMH-type" evidence="6">
    <location>
        <begin position="84"/>
        <end position="259"/>
    </location>
</feature>